<proteinExistence type="predicted"/>
<sequence length="430" mass="49001">MHVLKRLAHRALSIFRNPRAREPEQSESPGPFQRLPPELQLLCFSFLTVESLIMSASVCTSWRRRIPQTDMHPVRRRLYNLYRTMMDNPRPADPLSARYLQRHLDRSFDRQAYLDAMSGQELNNNGDDAVNNIPEEFSVWVREWPDRLVVNGIWPGLPHTECLMDTLVTGGAARRFGENFIALRPPVVAPMREERPEGSGVIVRSAVIPIWLSSWPVPEERIRTLVNTSSKELSVLYYGPDSSLWYGETWLVVDDSSRYFGKVLECPPNYKREGGTMSISGLGRAPASCPDWIRYLEMRWFGVAPSSSCGRELERSNGVSPPSFMADSPLRRNTEGTCIRLLDYEAVSAEAEVQYASRNLKSRPSWEAFCIFVVTLQVLLSTESKDSKSHSHLPDVLANFDTQQHINVYYSSLYRDTGHGALGRRNALYK</sequence>
<evidence type="ECO:0000259" key="1">
    <source>
        <dbReference type="Pfam" id="PF12937"/>
    </source>
</evidence>
<accession>A0A409WY00</accession>
<dbReference type="Proteomes" id="UP000284706">
    <property type="component" value="Unassembled WGS sequence"/>
</dbReference>
<dbReference type="InParanoid" id="A0A409WY00"/>
<protein>
    <recommendedName>
        <fullName evidence="1">F-box domain-containing protein</fullName>
    </recommendedName>
</protein>
<dbReference type="InterPro" id="IPR036047">
    <property type="entry name" value="F-box-like_dom_sf"/>
</dbReference>
<reference evidence="2 3" key="1">
    <citation type="journal article" date="2018" name="Evol. Lett.">
        <title>Horizontal gene cluster transfer increased hallucinogenic mushroom diversity.</title>
        <authorList>
            <person name="Reynolds H.T."/>
            <person name="Vijayakumar V."/>
            <person name="Gluck-Thaler E."/>
            <person name="Korotkin H.B."/>
            <person name="Matheny P.B."/>
            <person name="Slot J.C."/>
        </authorList>
    </citation>
    <scope>NUCLEOTIDE SEQUENCE [LARGE SCALE GENOMIC DNA]</scope>
    <source>
        <strain evidence="2 3">SRW20</strain>
    </source>
</reference>
<dbReference type="Gene3D" id="1.20.1280.50">
    <property type="match status" value="1"/>
</dbReference>
<dbReference type="SUPFAM" id="SSF81383">
    <property type="entry name" value="F-box domain"/>
    <property type="match status" value="1"/>
</dbReference>
<comment type="caution">
    <text evidence="2">The sequence shown here is derived from an EMBL/GenBank/DDBJ whole genome shotgun (WGS) entry which is preliminary data.</text>
</comment>
<dbReference type="InterPro" id="IPR001810">
    <property type="entry name" value="F-box_dom"/>
</dbReference>
<gene>
    <name evidence="2" type="ORF">CVT26_012796</name>
</gene>
<evidence type="ECO:0000313" key="2">
    <source>
        <dbReference type="EMBL" id="PPQ83385.1"/>
    </source>
</evidence>
<organism evidence="2 3">
    <name type="scientific">Gymnopilus dilepis</name>
    <dbReference type="NCBI Taxonomy" id="231916"/>
    <lineage>
        <taxon>Eukaryota</taxon>
        <taxon>Fungi</taxon>
        <taxon>Dikarya</taxon>
        <taxon>Basidiomycota</taxon>
        <taxon>Agaricomycotina</taxon>
        <taxon>Agaricomycetes</taxon>
        <taxon>Agaricomycetidae</taxon>
        <taxon>Agaricales</taxon>
        <taxon>Agaricineae</taxon>
        <taxon>Hymenogastraceae</taxon>
        <taxon>Gymnopilus</taxon>
    </lineage>
</organism>
<evidence type="ECO:0000313" key="3">
    <source>
        <dbReference type="Proteomes" id="UP000284706"/>
    </source>
</evidence>
<dbReference type="Pfam" id="PF12937">
    <property type="entry name" value="F-box-like"/>
    <property type="match status" value="1"/>
</dbReference>
<keyword evidence="3" id="KW-1185">Reference proteome</keyword>
<dbReference type="OrthoDB" id="2788844at2759"/>
<feature type="domain" description="F-box" evidence="1">
    <location>
        <begin position="32"/>
        <end position="65"/>
    </location>
</feature>
<dbReference type="AlphaFoldDB" id="A0A409WY00"/>
<name>A0A409WY00_9AGAR</name>
<dbReference type="EMBL" id="NHYE01004623">
    <property type="protein sequence ID" value="PPQ83385.1"/>
    <property type="molecule type" value="Genomic_DNA"/>
</dbReference>